<dbReference type="InterPro" id="IPR001128">
    <property type="entry name" value="Cyt_P450"/>
</dbReference>
<evidence type="ECO:0000313" key="7">
    <source>
        <dbReference type="EMBL" id="KAF3039754.1"/>
    </source>
</evidence>
<evidence type="ECO:0008006" key="9">
    <source>
        <dbReference type="Google" id="ProtNLM"/>
    </source>
</evidence>
<dbReference type="SUPFAM" id="SSF48264">
    <property type="entry name" value="Cytochrome P450"/>
    <property type="match status" value="1"/>
</dbReference>
<keyword evidence="3 5" id="KW-0479">Metal-binding</keyword>
<evidence type="ECO:0000313" key="8">
    <source>
        <dbReference type="Proteomes" id="UP000758155"/>
    </source>
</evidence>
<proteinExistence type="inferred from homology"/>
<evidence type="ECO:0000256" key="2">
    <source>
        <dbReference type="ARBA" id="ARBA00010617"/>
    </source>
</evidence>
<evidence type="ECO:0000256" key="6">
    <source>
        <dbReference type="RuleBase" id="RU000461"/>
    </source>
</evidence>
<comment type="similarity">
    <text evidence="2 6">Belongs to the cytochrome P450 family.</text>
</comment>
<dbReference type="InterPro" id="IPR002403">
    <property type="entry name" value="Cyt_P450_E_grp-IV"/>
</dbReference>
<sequence length="514" mass="58166">MALLSLTFTIFALGAIALAIQYVVSYLSSPLKKIPGPFLAKFSNIWRFYNHYGQTHIETQKELHKKYGDVVRLGPNTVSVADAGLLKTIYSTRGTFLKSDYYSVNDALQNGHLIQNLFSTRSNEYHAKGLKPVQKLYNFQSALQLEPLMNEDLRVFGRELERRFMEGDHSGKTCDMADWISYFAWDFLGDMTWSKRMGFMEQGKDVGGMLQTAENVMRYFSVIGQIPSLDKLLGKNPHLTRFYKFDDFAVAAGYAVEQFMERMANLAQYKDKKDFVNGFLAAKKEHPTLVTDNEVIGYMILNILGGADTLAICTKATFYHLLKTPAAKAKLVAELRSANATYPAPYRALEKLPYLDACIKEGLRIHPVVGHILERVVPATGLTLADGTVLPPGTIVGTNPWVMHTDERIFGGDAEEYRPERWLRGEGESEEAFEARLKRMKDADMAFGGGNRTCLGRPLALVELYKVVSFVFGKYDIELEDPDKDWDLHKQWFVWPHNVKVKMSPVKQNGDMVM</sequence>
<keyword evidence="6" id="KW-0503">Monooxygenase</keyword>
<dbReference type="PRINTS" id="PR00385">
    <property type="entry name" value="P450"/>
</dbReference>
<evidence type="ECO:0000256" key="5">
    <source>
        <dbReference type="PIRSR" id="PIRSR602403-1"/>
    </source>
</evidence>
<dbReference type="Pfam" id="PF00067">
    <property type="entry name" value="p450"/>
    <property type="match status" value="1"/>
</dbReference>
<evidence type="ECO:0000256" key="4">
    <source>
        <dbReference type="ARBA" id="ARBA00023004"/>
    </source>
</evidence>
<gene>
    <name evidence="7" type="ORF">E8E12_007396</name>
</gene>
<dbReference type="InterPro" id="IPR017972">
    <property type="entry name" value="Cyt_P450_CS"/>
</dbReference>
<dbReference type="Gene3D" id="1.10.630.10">
    <property type="entry name" value="Cytochrome P450"/>
    <property type="match status" value="1"/>
</dbReference>
<comment type="cofactor">
    <cofactor evidence="1 5">
        <name>heme</name>
        <dbReference type="ChEBI" id="CHEBI:30413"/>
    </cofactor>
</comment>
<keyword evidence="8" id="KW-1185">Reference proteome</keyword>
<dbReference type="AlphaFoldDB" id="A0A9P4WQQ8"/>
<name>A0A9P4WQQ8_9PLEO</name>
<keyword evidence="6" id="KW-0560">Oxidoreductase</keyword>
<feature type="binding site" description="axial binding residue" evidence="5">
    <location>
        <position position="454"/>
    </location>
    <ligand>
        <name>heme</name>
        <dbReference type="ChEBI" id="CHEBI:30413"/>
    </ligand>
    <ligandPart>
        <name>Fe</name>
        <dbReference type="ChEBI" id="CHEBI:18248"/>
    </ligandPart>
</feature>
<accession>A0A9P4WQQ8</accession>
<protein>
    <recommendedName>
        <fullName evidence="9">Cytochrome P450</fullName>
    </recommendedName>
</protein>
<evidence type="ECO:0000256" key="1">
    <source>
        <dbReference type="ARBA" id="ARBA00001971"/>
    </source>
</evidence>
<organism evidence="7 8">
    <name type="scientific">Didymella heteroderae</name>
    <dbReference type="NCBI Taxonomy" id="1769908"/>
    <lineage>
        <taxon>Eukaryota</taxon>
        <taxon>Fungi</taxon>
        <taxon>Dikarya</taxon>
        <taxon>Ascomycota</taxon>
        <taxon>Pezizomycotina</taxon>
        <taxon>Dothideomycetes</taxon>
        <taxon>Pleosporomycetidae</taxon>
        <taxon>Pleosporales</taxon>
        <taxon>Pleosporineae</taxon>
        <taxon>Didymellaceae</taxon>
        <taxon>Didymella</taxon>
    </lineage>
</organism>
<dbReference type="GO" id="GO:0020037">
    <property type="term" value="F:heme binding"/>
    <property type="evidence" value="ECO:0007669"/>
    <property type="project" value="InterPro"/>
</dbReference>
<dbReference type="EMBL" id="SWKV01000029">
    <property type="protein sequence ID" value="KAF3039754.1"/>
    <property type="molecule type" value="Genomic_DNA"/>
</dbReference>
<dbReference type="PANTHER" id="PTHR24305:SF232">
    <property type="entry name" value="P450, PUTATIVE (EUROFUNG)-RELATED"/>
    <property type="match status" value="1"/>
</dbReference>
<keyword evidence="4 5" id="KW-0408">Iron</keyword>
<dbReference type="Proteomes" id="UP000758155">
    <property type="component" value="Unassembled WGS sequence"/>
</dbReference>
<comment type="caution">
    <text evidence="7">The sequence shown here is derived from an EMBL/GenBank/DDBJ whole genome shotgun (WGS) entry which is preliminary data.</text>
</comment>
<dbReference type="PROSITE" id="PS00086">
    <property type="entry name" value="CYTOCHROME_P450"/>
    <property type="match status" value="1"/>
</dbReference>
<evidence type="ECO:0000256" key="3">
    <source>
        <dbReference type="ARBA" id="ARBA00022723"/>
    </source>
</evidence>
<dbReference type="CDD" id="cd11060">
    <property type="entry name" value="CYP57A1-like"/>
    <property type="match status" value="1"/>
</dbReference>
<dbReference type="PANTHER" id="PTHR24305">
    <property type="entry name" value="CYTOCHROME P450"/>
    <property type="match status" value="1"/>
</dbReference>
<dbReference type="InterPro" id="IPR050121">
    <property type="entry name" value="Cytochrome_P450_monoxygenase"/>
</dbReference>
<reference evidence="7" key="1">
    <citation type="submission" date="2019-04" db="EMBL/GenBank/DDBJ databases">
        <title>Sequencing of skin fungus with MAO and IRED activity.</title>
        <authorList>
            <person name="Marsaioli A.J."/>
            <person name="Bonatto J.M.C."/>
            <person name="Reis Junior O."/>
        </authorList>
    </citation>
    <scope>NUCLEOTIDE SEQUENCE</scope>
    <source>
        <strain evidence="7">28M1</strain>
    </source>
</reference>
<dbReference type="PRINTS" id="PR00465">
    <property type="entry name" value="EP450IV"/>
</dbReference>
<keyword evidence="5 6" id="KW-0349">Heme</keyword>
<dbReference type="GO" id="GO:0004497">
    <property type="term" value="F:monooxygenase activity"/>
    <property type="evidence" value="ECO:0007669"/>
    <property type="project" value="UniProtKB-KW"/>
</dbReference>
<dbReference type="OrthoDB" id="3934656at2759"/>
<dbReference type="GO" id="GO:0016705">
    <property type="term" value="F:oxidoreductase activity, acting on paired donors, with incorporation or reduction of molecular oxygen"/>
    <property type="evidence" value="ECO:0007669"/>
    <property type="project" value="InterPro"/>
</dbReference>
<dbReference type="GO" id="GO:0005506">
    <property type="term" value="F:iron ion binding"/>
    <property type="evidence" value="ECO:0007669"/>
    <property type="project" value="InterPro"/>
</dbReference>
<dbReference type="InterPro" id="IPR036396">
    <property type="entry name" value="Cyt_P450_sf"/>
</dbReference>